<dbReference type="Pfam" id="PF11706">
    <property type="entry name" value="zf-CGNR"/>
    <property type="match status" value="1"/>
</dbReference>
<evidence type="ECO:0000259" key="2">
    <source>
        <dbReference type="Pfam" id="PF11706"/>
    </source>
</evidence>
<gene>
    <name evidence="3" type="ORF">HKT17_09745</name>
</gene>
<keyword evidence="4" id="KW-1185">Reference proteome</keyword>
<dbReference type="InterPro" id="IPR023286">
    <property type="entry name" value="ABATE_dom_sf"/>
</dbReference>
<name>A0ABX6N8G1_9BURK</name>
<evidence type="ECO:0000313" key="3">
    <source>
        <dbReference type="EMBL" id="QJR29964.1"/>
    </source>
</evidence>
<keyword evidence="1" id="KW-0175">Coiled coil</keyword>
<dbReference type="Gene3D" id="1.10.3300.10">
    <property type="entry name" value="Jann2411-like domain"/>
    <property type="match status" value="1"/>
</dbReference>
<dbReference type="RefSeq" id="WP_171099664.1">
    <property type="nucleotide sequence ID" value="NZ_CP053084.1"/>
</dbReference>
<feature type="coiled-coil region" evidence="1">
    <location>
        <begin position="65"/>
        <end position="92"/>
    </location>
</feature>
<accession>A0ABX6N8G1</accession>
<dbReference type="InterPro" id="IPR010852">
    <property type="entry name" value="ABATE"/>
</dbReference>
<dbReference type="SUPFAM" id="SSF160904">
    <property type="entry name" value="Jann2411-like"/>
    <property type="match status" value="1"/>
</dbReference>
<evidence type="ECO:0000313" key="4">
    <source>
        <dbReference type="Proteomes" id="UP000501130"/>
    </source>
</evidence>
<proteinExistence type="predicted"/>
<sequence length="204" mass="22437">MEKTETSINNNPGEIPMVGDHLALDLLNTEMRVGNESVDLWRSGEDVHAWLVRCGLLASASIAAAAAAAAEKQTLLRQARELRALARQLIEQWKNGQMGDVQPLNKFLDAYLSAPQVIPTDAGRLVLTRVAKADPVANLLGPVAEAVAQLLTDGELDLVKKCAHPECILWFYDRTKSHKRRWCSMASCGNRHKAAQFRKKVGTT</sequence>
<organism evidence="3 4">
    <name type="scientific">Limnobacter profundi</name>
    <dbReference type="NCBI Taxonomy" id="2732163"/>
    <lineage>
        <taxon>Bacteria</taxon>
        <taxon>Pseudomonadati</taxon>
        <taxon>Pseudomonadota</taxon>
        <taxon>Betaproteobacteria</taxon>
        <taxon>Burkholderiales</taxon>
        <taxon>Burkholderiaceae</taxon>
        <taxon>Limnobacter</taxon>
    </lineage>
</organism>
<dbReference type="PANTHER" id="PTHR35525:SF3">
    <property type="entry name" value="BLL6575 PROTEIN"/>
    <property type="match status" value="1"/>
</dbReference>
<dbReference type="PANTHER" id="PTHR35525">
    <property type="entry name" value="BLL6575 PROTEIN"/>
    <property type="match status" value="1"/>
</dbReference>
<evidence type="ECO:0000256" key="1">
    <source>
        <dbReference type="SAM" id="Coils"/>
    </source>
</evidence>
<dbReference type="EMBL" id="CP053084">
    <property type="protein sequence ID" value="QJR29964.1"/>
    <property type="molecule type" value="Genomic_DNA"/>
</dbReference>
<dbReference type="Proteomes" id="UP000501130">
    <property type="component" value="Chromosome"/>
</dbReference>
<protein>
    <recommendedName>
        <fullName evidence="2">Zinc finger CGNR domain-containing protein</fullName>
    </recommendedName>
</protein>
<dbReference type="Pfam" id="PF07336">
    <property type="entry name" value="ABATE"/>
    <property type="match status" value="1"/>
</dbReference>
<dbReference type="InterPro" id="IPR021005">
    <property type="entry name" value="Znf_CGNR"/>
</dbReference>
<feature type="domain" description="Zinc finger CGNR" evidence="2">
    <location>
        <begin position="159"/>
        <end position="200"/>
    </location>
</feature>
<reference evidence="3 4" key="1">
    <citation type="submission" date="2020-05" db="EMBL/GenBank/DDBJ databases">
        <title>Compete genome of Limnobacter sp. SAORIC-580.</title>
        <authorList>
            <person name="Song J."/>
            <person name="Cho J.-C."/>
        </authorList>
    </citation>
    <scope>NUCLEOTIDE SEQUENCE [LARGE SCALE GENOMIC DNA]</scope>
    <source>
        <strain evidence="3 4">SAORIC-580</strain>
    </source>
</reference>